<protein>
    <submittedName>
        <fullName evidence="2">(northern house mosquito) hypothetical protein</fullName>
    </submittedName>
</protein>
<name>A0A8D8D403_CULPI</name>
<keyword evidence="1" id="KW-0472">Membrane</keyword>
<sequence length="297" mass="32867">MWRGDYIGADDLDWGGGGQVGGADDLVFALRDDRVGVGDFEDDFLLGAVVGHRGGHVVAFADHFGFAEQILLGVFARLGTLNLVHNLRVVVLILVHLGLVSLVLFLGLLVAVVVVFDNFRCSVPWPDVLSQEGQIGVPPNRWYVLATLFLCPPNLPVLLAKLGSHGLDLLQDVVGGRAGPVIFQQVDDRVQRHLAFALVVVLGMSHVVQNRMFLVQLQQYFRRAPLPVDRTHLGTSGGSVARRLTVVRFYRQLQQRTRFHENSLAHDSRISLEVACLQTKWRMQFLYAASLHPPIST</sequence>
<keyword evidence="1" id="KW-1133">Transmembrane helix</keyword>
<dbReference type="AlphaFoldDB" id="A0A8D8D403"/>
<proteinExistence type="predicted"/>
<evidence type="ECO:0000313" key="2">
    <source>
        <dbReference type="EMBL" id="CAG6504893.1"/>
    </source>
</evidence>
<feature type="transmembrane region" description="Helical" evidence="1">
    <location>
        <begin position="89"/>
        <end position="116"/>
    </location>
</feature>
<accession>A0A8D8D403</accession>
<reference evidence="2" key="1">
    <citation type="submission" date="2021-05" db="EMBL/GenBank/DDBJ databases">
        <authorList>
            <person name="Alioto T."/>
            <person name="Alioto T."/>
            <person name="Gomez Garrido J."/>
        </authorList>
    </citation>
    <scope>NUCLEOTIDE SEQUENCE</scope>
</reference>
<keyword evidence="1" id="KW-0812">Transmembrane</keyword>
<evidence type="ECO:0000256" key="1">
    <source>
        <dbReference type="SAM" id="Phobius"/>
    </source>
</evidence>
<organism evidence="2">
    <name type="scientific">Culex pipiens</name>
    <name type="common">House mosquito</name>
    <dbReference type="NCBI Taxonomy" id="7175"/>
    <lineage>
        <taxon>Eukaryota</taxon>
        <taxon>Metazoa</taxon>
        <taxon>Ecdysozoa</taxon>
        <taxon>Arthropoda</taxon>
        <taxon>Hexapoda</taxon>
        <taxon>Insecta</taxon>
        <taxon>Pterygota</taxon>
        <taxon>Neoptera</taxon>
        <taxon>Endopterygota</taxon>
        <taxon>Diptera</taxon>
        <taxon>Nematocera</taxon>
        <taxon>Culicoidea</taxon>
        <taxon>Culicidae</taxon>
        <taxon>Culicinae</taxon>
        <taxon>Culicini</taxon>
        <taxon>Culex</taxon>
        <taxon>Culex</taxon>
    </lineage>
</organism>
<dbReference type="EMBL" id="HBUE01150530">
    <property type="protein sequence ID" value="CAG6504893.1"/>
    <property type="molecule type" value="Transcribed_RNA"/>
</dbReference>
<dbReference type="EMBL" id="HBUE01255499">
    <property type="protein sequence ID" value="CAG6556179.1"/>
    <property type="molecule type" value="Transcribed_RNA"/>
</dbReference>